<evidence type="ECO:0000259" key="12">
    <source>
        <dbReference type="Pfam" id="PF05201"/>
    </source>
</evidence>
<comment type="similarity">
    <text evidence="2 8 9">Belongs to the glutamyl-tRNA reductase family.</text>
</comment>
<feature type="binding site" evidence="8">
    <location>
        <begin position="49"/>
        <end position="52"/>
    </location>
    <ligand>
        <name>substrate</name>
    </ligand>
</feature>
<evidence type="ECO:0000256" key="6">
    <source>
        <dbReference type="ARBA" id="ARBA00023244"/>
    </source>
</evidence>
<dbReference type="PANTHER" id="PTHR43013">
    <property type="entry name" value="GLUTAMYL-TRNA REDUCTASE"/>
    <property type="match status" value="1"/>
</dbReference>
<feature type="binding site" evidence="8">
    <location>
        <begin position="185"/>
        <end position="190"/>
    </location>
    <ligand>
        <name>NADP(+)</name>
        <dbReference type="ChEBI" id="CHEBI:58349"/>
    </ligand>
</feature>
<evidence type="ECO:0000259" key="10">
    <source>
        <dbReference type="Pfam" id="PF00745"/>
    </source>
</evidence>
<accession>A0ABN2SUK9</accession>
<dbReference type="NCBIfam" id="TIGR01035">
    <property type="entry name" value="hemA"/>
    <property type="match status" value="1"/>
</dbReference>
<feature type="domain" description="Tetrapyrrole biosynthesis glutamyl-tRNA reductase dimerisation" evidence="10">
    <location>
        <begin position="319"/>
        <end position="418"/>
    </location>
</feature>
<comment type="subunit">
    <text evidence="8">Homodimer.</text>
</comment>
<dbReference type="SUPFAM" id="SSF51735">
    <property type="entry name" value="NAD(P)-binding Rossmann-fold domains"/>
    <property type="match status" value="1"/>
</dbReference>
<gene>
    <name evidence="8" type="primary">hemA</name>
    <name evidence="13" type="ORF">GCM10009754_84850</name>
</gene>
<comment type="miscellaneous">
    <text evidence="8">During catalysis, the active site Cys acts as a nucleophile attacking the alpha-carbonyl group of tRNA-bound glutamate with the formation of a thioester intermediate between enzyme and glutamate, and the concomitant release of tRNA(Glu). The thioester intermediate is finally reduced by direct hydride transfer from NADPH, to form the product GSA.</text>
</comment>
<reference evidence="13 14" key="1">
    <citation type="journal article" date="2019" name="Int. J. Syst. Evol. Microbiol.">
        <title>The Global Catalogue of Microorganisms (GCM) 10K type strain sequencing project: providing services to taxonomists for standard genome sequencing and annotation.</title>
        <authorList>
            <consortium name="The Broad Institute Genomics Platform"/>
            <consortium name="The Broad Institute Genome Sequencing Center for Infectious Disease"/>
            <person name="Wu L."/>
            <person name="Ma J."/>
        </authorList>
    </citation>
    <scope>NUCLEOTIDE SEQUENCE [LARGE SCALE GENOMIC DNA]</scope>
    <source>
        <strain evidence="13 14">JCM 14545</strain>
    </source>
</reference>
<protein>
    <recommendedName>
        <fullName evidence="3 8">Glutamyl-tRNA reductase</fullName>
        <shortName evidence="8">GluTR</shortName>
        <ecNumber evidence="3 8">1.2.1.70</ecNumber>
    </recommendedName>
</protein>
<evidence type="ECO:0000256" key="5">
    <source>
        <dbReference type="ARBA" id="ARBA00023002"/>
    </source>
</evidence>
<keyword evidence="14" id="KW-1185">Reference proteome</keyword>
<dbReference type="NCBIfam" id="NF000744">
    <property type="entry name" value="PRK00045.1-3"/>
    <property type="match status" value="1"/>
</dbReference>
<feature type="active site" description="Nucleophile" evidence="8">
    <location>
        <position position="50"/>
    </location>
</feature>
<dbReference type="Pfam" id="PF00745">
    <property type="entry name" value="GlutR_dimer"/>
    <property type="match status" value="1"/>
</dbReference>
<feature type="binding site" evidence="8">
    <location>
        <begin position="114"/>
        <end position="116"/>
    </location>
    <ligand>
        <name>substrate</name>
    </ligand>
</feature>
<dbReference type="EC" id="1.2.1.70" evidence="3 8"/>
<dbReference type="Gene3D" id="3.30.460.30">
    <property type="entry name" value="Glutamyl-tRNA reductase, N-terminal domain"/>
    <property type="match status" value="1"/>
</dbReference>
<dbReference type="InterPro" id="IPR018214">
    <property type="entry name" value="GluRdtase_CS"/>
</dbReference>
<keyword evidence="6 8" id="KW-0627">Porphyrin biosynthesis</keyword>
<evidence type="ECO:0000256" key="7">
    <source>
        <dbReference type="ARBA" id="ARBA00047464"/>
    </source>
</evidence>
<evidence type="ECO:0000256" key="8">
    <source>
        <dbReference type="HAMAP-Rule" id="MF_00087"/>
    </source>
</evidence>
<comment type="pathway">
    <text evidence="1 8 9">Porphyrin-containing compound metabolism; protoporphyrin-IX biosynthesis; 5-aminolevulinate from L-glutamyl-tRNA(Glu): step 1/2.</text>
</comment>
<dbReference type="PIRSF" id="PIRSF000445">
    <property type="entry name" value="4pyrrol_synth_GluRdtase"/>
    <property type="match status" value="1"/>
</dbReference>
<comment type="function">
    <text evidence="8">Catalyzes the NADPH-dependent reduction of glutamyl-tRNA(Glu) to glutamate 1-semialdehyde (GSA).</text>
</comment>
<dbReference type="CDD" id="cd05213">
    <property type="entry name" value="NAD_bind_Glutamyl_tRNA_reduct"/>
    <property type="match status" value="1"/>
</dbReference>
<evidence type="ECO:0000256" key="4">
    <source>
        <dbReference type="ARBA" id="ARBA00022857"/>
    </source>
</evidence>
<proteinExistence type="inferred from homology"/>
<dbReference type="RefSeq" id="WP_344431713.1">
    <property type="nucleotide sequence ID" value="NZ_BAAANN010000067.1"/>
</dbReference>
<keyword evidence="4 8" id="KW-0521">NADP</keyword>
<dbReference type="PROSITE" id="PS00747">
    <property type="entry name" value="GLUTR"/>
    <property type="match status" value="1"/>
</dbReference>
<comment type="domain">
    <text evidence="8">Possesses an unusual extended V-shaped dimeric structure with each monomer consisting of three distinct domains arranged along a curved 'spinal' alpha-helix. The N-terminal catalytic domain specifically recognizes the glutamate moiety of the substrate. The second domain is the NADPH-binding domain, and the third C-terminal domain is responsible for dimerization.</text>
</comment>
<comment type="caution">
    <text evidence="13">The sequence shown here is derived from an EMBL/GenBank/DDBJ whole genome shotgun (WGS) entry which is preliminary data.</text>
</comment>
<evidence type="ECO:0000313" key="14">
    <source>
        <dbReference type="Proteomes" id="UP001501116"/>
    </source>
</evidence>
<evidence type="ECO:0000313" key="13">
    <source>
        <dbReference type="EMBL" id="GAA1992809.1"/>
    </source>
</evidence>
<evidence type="ECO:0000256" key="9">
    <source>
        <dbReference type="RuleBase" id="RU000584"/>
    </source>
</evidence>
<evidence type="ECO:0000256" key="1">
    <source>
        <dbReference type="ARBA" id="ARBA00005059"/>
    </source>
</evidence>
<evidence type="ECO:0000259" key="11">
    <source>
        <dbReference type="Pfam" id="PF01488"/>
    </source>
</evidence>
<keyword evidence="5 8" id="KW-0560">Oxidoreductase</keyword>
<dbReference type="HAMAP" id="MF_00087">
    <property type="entry name" value="Glu_tRNA_reductase"/>
    <property type="match status" value="1"/>
</dbReference>
<dbReference type="SUPFAM" id="SSF69742">
    <property type="entry name" value="Glutamyl tRNA-reductase catalytic, N-terminal domain"/>
    <property type="match status" value="1"/>
</dbReference>
<evidence type="ECO:0000256" key="3">
    <source>
        <dbReference type="ARBA" id="ARBA00012970"/>
    </source>
</evidence>
<feature type="binding site" evidence="8">
    <location>
        <position position="120"/>
    </location>
    <ligand>
        <name>substrate</name>
    </ligand>
</feature>
<feature type="site" description="Important for activity" evidence="8">
    <location>
        <position position="99"/>
    </location>
</feature>
<dbReference type="Gene3D" id="3.40.50.720">
    <property type="entry name" value="NAD(P)-binding Rossmann-like Domain"/>
    <property type="match status" value="1"/>
</dbReference>
<dbReference type="InterPro" id="IPR036453">
    <property type="entry name" value="GluRdtase_dimer_dom_sf"/>
</dbReference>
<dbReference type="SUPFAM" id="SSF69075">
    <property type="entry name" value="Glutamyl tRNA-reductase dimerization domain"/>
    <property type="match status" value="1"/>
</dbReference>
<dbReference type="Pfam" id="PF05201">
    <property type="entry name" value="GlutR_N"/>
    <property type="match status" value="1"/>
</dbReference>
<organism evidence="13 14">
    <name type="scientific">Amycolatopsis minnesotensis</name>
    <dbReference type="NCBI Taxonomy" id="337894"/>
    <lineage>
        <taxon>Bacteria</taxon>
        <taxon>Bacillati</taxon>
        <taxon>Actinomycetota</taxon>
        <taxon>Actinomycetes</taxon>
        <taxon>Pseudonocardiales</taxon>
        <taxon>Pseudonocardiaceae</taxon>
        <taxon>Amycolatopsis</taxon>
    </lineage>
</organism>
<evidence type="ECO:0000256" key="2">
    <source>
        <dbReference type="ARBA" id="ARBA00005916"/>
    </source>
</evidence>
<dbReference type="InterPro" id="IPR015896">
    <property type="entry name" value="4pyrrol_synth_GluRdtase_dimer"/>
</dbReference>
<dbReference type="InterPro" id="IPR036343">
    <property type="entry name" value="GluRdtase_N_sf"/>
</dbReference>
<dbReference type="EMBL" id="BAAANN010000067">
    <property type="protein sequence ID" value="GAA1992809.1"/>
    <property type="molecule type" value="Genomic_DNA"/>
</dbReference>
<dbReference type="Proteomes" id="UP001501116">
    <property type="component" value="Unassembled WGS sequence"/>
</dbReference>
<name>A0ABN2SUK9_9PSEU</name>
<feature type="domain" description="Glutamyl-tRNA reductase N-terminal" evidence="12">
    <location>
        <begin position="6"/>
        <end position="156"/>
    </location>
</feature>
<comment type="catalytic activity">
    <reaction evidence="7 8 9">
        <text>(S)-4-amino-5-oxopentanoate + tRNA(Glu) + NADP(+) = L-glutamyl-tRNA(Glu) + NADPH + H(+)</text>
        <dbReference type="Rhea" id="RHEA:12344"/>
        <dbReference type="Rhea" id="RHEA-COMP:9663"/>
        <dbReference type="Rhea" id="RHEA-COMP:9680"/>
        <dbReference type="ChEBI" id="CHEBI:15378"/>
        <dbReference type="ChEBI" id="CHEBI:57501"/>
        <dbReference type="ChEBI" id="CHEBI:57783"/>
        <dbReference type="ChEBI" id="CHEBI:58349"/>
        <dbReference type="ChEBI" id="CHEBI:78442"/>
        <dbReference type="ChEBI" id="CHEBI:78520"/>
        <dbReference type="EC" id="1.2.1.70"/>
    </reaction>
</comment>
<feature type="binding site" evidence="8">
    <location>
        <position position="109"/>
    </location>
    <ligand>
        <name>substrate</name>
    </ligand>
</feature>
<dbReference type="Pfam" id="PF01488">
    <property type="entry name" value="Shikimate_DH"/>
    <property type="match status" value="1"/>
</dbReference>
<feature type="domain" description="Quinate/shikimate 5-dehydrogenase/glutamyl-tRNA reductase" evidence="11">
    <location>
        <begin position="172"/>
        <end position="300"/>
    </location>
</feature>
<sequence length="440" mass="45828">MSVLAVGLSHRTADLTTLERVAIPAAEVGKALHELQQAEHVNEVMLVSTCNRIEVYAVVEAFHGGLADISAVLARQAGVEPAALYDSMYVHYAGAAVEHLYSVASGLDSMVVGETQILGQVRAAYATAREAGTVGRTLHELIQSTLRVGKRVHSETGLDALGASVVSQALVAAGDVSGKRALIVGAGSMGALTASQLRKAEIGSIVVANRTYANAERLAASVTEQGVPATAVPMADLAAAVTGADVVLCCTGASASVLNADQVLPRAGRPLVICDLGLPRDVDPGVTAVDGVTLVDLETVRRRMDETGGVSTAKQTARATGIVLDEVRAYLAGQRSAEVTPTVTALRKRAAEVVDAELLRLDNRLPELDGAVREEFGRTVHRVVDKLLHAPTVRVKQLAAENSGTTDYADALRELFGLDPQAPAAVASPKANKADGEKHV</sequence>
<dbReference type="InterPro" id="IPR036291">
    <property type="entry name" value="NAD(P)-bd_dom_sf"/>
</dbReference>
<dbReference type="InterPro" id="IPR006151">
    <property type="entry name" value="Shikm_DH/Glu-tRNA_Rdtase"/>
</dbReference>
<dbReference type="InterPro" id="IPR015895">
    <property type="entry name" value="4pyrrol_synth_GluRdtase_N"/>
</dbReference>
<dbReference type="InterPro" id="IPR000343">
    <property type="entry name" value="4pyrrol_synth_GluRdtase"/>
</dbReference>
<dbReference type="PANTHER" id="PTHR43013:SF1">
    <property type="entry name" value="GLUTAMYL-TRNA REDUCTASE"/>
    <property type="match status" value="1"/>
</dbReference>